<evidence type="ECO:0000313" key="3">
    <source>
        <dbReference type="Proteomes" id="UP000218267"/>
    </source>
</evidence>
<dbReference type="OrthoDB" id="9813918at2"/>
<dbReference type="InterPro" id="IPR004843">
    <property type="entry name" value="Calcineurin-like_PHP"/>
</dbReference>
<proteinExistence type="predicted"/>
<organism evidence="2 3">
    <name type="scientific">Labilibaculum antarcticum</name>
    <dbReference type="NCBI Taxonomy" id="1717717"/>
    <lineage>
        <taxon>Bacteria</taxon>
        <taxon>Pseudomonadati</taxon>
        <taxon>Bacteroidota</taxon>
        <taxon>Bacteroidia</taxon>
        <taxon>Marinilabiliales</taxon>
        <taxon>Marinifilaceae</taxon>
        <taxon>Labilibaculum</taxon>
    </lineage>
</organism>
<dbReference type="PANTHER" id="PTHR42850:SF4">
    <property type="entry name" value="ZINC-DEPENDENT ENDOPOLYPHOSPHATASE"/>
    <property type="match status" value="1"/>
</dbReference>
<dbReference type="GO" id="GO:0110154">
    <property type="term" value="P:RNA decapping"/>
    <property type="evidence" value="ECO:0007669"/>
    <property type="project" value="TreeGrafter"/>
</dbReference>
<evidence type="ECO:0000313" key="2">
    <source>
        <dbReference type="EMBL" id="BAX81292.1"/>
    </source>
</evidence>
<reference evidence="3" key="2">
    <citation type="journal article" date="2020" name="Antonie Van Leeuwenhoek">
        <title>Labilibaculum antarcticum sp. nov., a novel facultative anaerobic, psychrotorelant bacterium isolated from marine sediment of Antarctica.</title>
        <authorList>
            <person name="Watanabe M."/>
            <person name="Kojima H."/>
            <person name="Fukui M."/>
        </authorList>
    </citation>
    <scope>NUCLEOTIDE SEQUENCE [LARGE SCALE GENOMIC DNA]</scope>
    <source>
        <strain evidence="3">SPP2</strain>
    </source>
</reference>
<dbReference type="Pfam" id="PF00149">
    <property type="entry name" value="Metallophos"/>
    <property type="match status" value="1"/>
</dbReference>
<gene>
    <name evidence="2" type="ORF">ALGA_2987</name>
</gene>
<dbReference type="RefSeq" id="WP_096430538.1">
    <property type="nucleotide sequence ID" value="NZ_AP018042.1"/>
</dbReference>
<dbReference type="CDD" id="cd00838">
    <property type="entry name" value="MPP_superfamily"/>
    <property type="match status" value="1"/>
</dbReference>
<protein>
    <recommendedName>
        <fullName evidence="1">Calcineurin-like phosphoesterase domain-containing protein</fullName>
    </recommendedName>
</protein>
<dbReference type="KEGG" id="mbas:ALGA_2987"/>
<sequence length="290" mass="33596">MICDIQLGRLMIVSDLHGNGLDFRQVLKVYRKLKSDGKADCLVFLGDLIHAYPGKRKDESLEMVQELIKMGANQEGSDVICLLGNHEFVHIYHIPLQRGNLEFTSWFENRIRKNREDIIRFFMDMPFMLRTKGGVLLNHTGGSNRYSETESFDFNWFKNYQHKGEFAAHIDHIHRYDPQIGSQFMSTAEGDYLWEVLMNGNERQFGEEYLNMVTDLLQFASKDREHDPLKALVSGHIGVDYGAEMIGEYKLRLCSSAGCLRDLEKKYLLIDAEKAYTNSMELLDCCHDLY</sequence>
<dbReference type="SUPFAM" id="SSF56300">
    <property type="entry name" value="Metallo-dependent phosphatases"/>
    <property type="match status" value="1"/>
</dbReference>
<dbReference type="InterPro" id="IPR029052">
    <property type="entry name" value="Metallo-depent_PP-like"/>
</dbReference>
<dbReference type="PANTHER" id="PTHR42850">
    <property type="entry name" value="METALLOPHOSPHOESTERASE"/>
    <property type="match status" value="1"/>
</dbReference>
<dbReference type="GO" id="GO:0005737">
    <property type="term" value="C:cytoplasm"/>
    <property type="evidence" value="ECO:0007669"/>
    <property type="project" value="TreeGrafter"/>
</dbReference>
<dbReference type="AlphaFoldDB" id="A0A1Y1CMV1"/>
<keyword evidence="3" id="KW-1185">Reference proteome</keyword>
<accession>A0A1Y1CMV1</accession>
<reference evidence="2 3" key="1">
    <citation type="journal article" date="2018" name="Mar. Genomics">
        <title>Complete genome sequence of Marinifilaceae bacterium strain SPP2, isolated from the Antarctic marine sediment.</title>
        <authorList>
            <person name="Watanabe M."/>
            <person name="Kojima H."/>
            <person name="Fukui M."/>
        </authorList>
    </citation>
    <scope>NUCLEOTIDE SEQUENCE [LARGE SCALE GENOMIC DNA]</scope>
    <source>
        <strain evidence="2 3">SPP2</strain>
    </source>
</reference>
<name>A0A1Y1CMV1_9BACT</name>
<dbReference type="GO" id="GO:0008803">
    <property type="term" value="F:bis(5'-nucleosyl)-tetraphosphatase (symmetrical) activity"/>
    <property type="evidence" value="ECO:0007669"/>
    <property type="project" value="TreeGrafter"/>
</dbReference>
<dbReference type="Gene3D" id="3.60.21.10">
    <property type="match status" value="1"/>
</dbReference>
<dbReference type="InterPro" id="IPR050126">
    <property type="entry name" value="Ap4A_hydrolase"/>
</dbReference>
<dbReference type="EMBL" id="AP018042">
    <property type="protein sequence ID" value="BAX81292.1"/>
    <property type="molecule type" value="Genomic_DNA"/>
</dbReference>
<dbReference type="GO" id="GO:0016791">
    <property type="term" value="F:phosphatase activity"/>
    <property type="evidence" value="ECO:0007669"/>
    <property type="project" value="TreeGrafter"/>
</dbReference>
<feature type="domain" description="Calcineurin-like phosphoesterase" evidence="1">
    <location>
        <begin position="9"/>
        <end position="237"/>
    </location>
</feature>
<evidence type="ECO:0000259" key="1">
    <source>
        <dbReference type="Pfam" id="PF00149"/>
    </source>
</evidence>
<dbReference type="Proteomes" id="UP000218267">
    <property type="component" value="Chromosome"/>
</dbReference>